<dbReference type="PANTHER" id="PTHR33067">
    <property type="entry name" value="RNA-DIRECTED DNA POLYMERASE-RELATED"/>
    <property type="match status" value="1"/>
</dbReference>
<evidence type="ECO:0000256" key="1">
    <source>
        <dbReference type="SAM" id="MobiDB-lite"/>
    </source>
</evidence>
<dbReference type="InterPro" id="IPR021109">
    <property type="entry name" value="Peptidase_aspartic_dom_sf"/>
</dbReference>
<dbReference type="AlphaFoldDB" id="A0A6L2MBA2"/>
<feature type="compositionally biased region" description="Polar residues" evidence="1">
    <location>
        <begin position="244"/>
        <end position="256"/>
    </location>
</feature>
<keyword evidence="2" id="KW-0548">Nucleotidyltransferase</keyword>
<keyword evidence="2" id="KW-0808">Transferase</keyword>
<dbReference type="PANTHER" id="PTHR33067:SF9">
    <property type="entry name" value="RNA-DIRECTED DNA POLYMERASE"/>
    <property type="match status" value="1"/>
</dbReference>
<sequence>MTSIPKQFQATPPPAFVKAVEEIYVTFSGAHPYYQCLTADGNTFLELQDNIQGYVAATAVNYNQGNFGYRPPGVANQIRPLAVILKKLPEKLRDPVKFLIPCGFSELKCKALADLGASINLMPLSVWKQLGLPELISIRMTLELANRESCTPAGIARDVFVLVGKVTFPANFVIVDYKSDLRDFLEDLFATNHQSGNLTFSSHSALTSPKVKDDIFDSEGGNVLIKQLLDLDSTKDLPPPHNINPLSGSTTSSSPNHLLKDHDPINDMDSILEDSIDEDNLADLDDNLVDTMLEMFTDEHALDYSSPPLYDEYDDDLYEVESETKYVYDDPFESNREKIKESKLLIDELDPLRTSDFLPSPKYSLRISPRLMLCLRPTTRTRIYRILKTRAHGFVLRLPDLHILSFILPGHLAARLGYAETKVATWDDLAFKLIILGGNMKHRNFKKRSSVVGI</sequence>
<keyword evidence="2" id="KW-0695">RNA-directed DNA polymerase</keyword>
<comment type="caution">
    <text evidence="2">The sequence shown here is derived from an EMBL/GenBank/DDBJ whole genome shotgun (WGS) entry which is preliminary data.</text>
</comment>
<name>A0A6L2MBA2_TANCI</name>
<proteinExistence type="predicted"/>
<accession>A0A6L2MBA2</accession>
<organism evidence="2">
    <name type="scientific">Tanacetum cinerariifolium</name>
    <name type="common">Dalmatian daisy</name>
    <name type="synonym">Chrysanthemum cinerariifolium</name>
    <dbReference type="NCBI Taxonomy" id="118510"/>
    <lineage>
        <taxon>Eukaryota</taxon>
        <taxon>Viridiplantae</taxon>
        <taxon>Streptophyta</taxon>
        <taxon>Embryophyta</taxon>
        <taxon>Tracheophyta</taxon>
        <taxon>Spermatophyta</taxon>
        <taxon>Magnoliopsida</taxon>
        <taxon>eudicotyledons</taxon>
        <taxon>Gunneridae</taxon>
        <taxon>Pentapetalae</taxon>
        <taxon>asterids</taxon>
        <taxon>campanulids</taxon>
        <taxon>Asterales</taxon>
        <taxon>Asteraceae</taxon>
        <taxon>Asteroideae</taxon>
        <taxon>Anthemideae</taxon>
        <taxon>Anthemidinae</taxon>
        <taxon>Tanacetum</taxon>
    </lineage>
</organism>
<reference evidence="2" key="1">
    <citation type="journal article" date="2019" name="Sci. Rep.">
        <title>Draft genome of Tanacetum cinerariifolium, the natural source of mosquito coil.</title>
        <authorList>
            <person name="Yamashiro T."/>
            <person name="Shiraishi A."/>
            <person name="Satake H."/>
            <person name="Nakayama K."/>
        </authorList>
    </citation>
    <scope>NUCLEOTIDE SEQUENCE</scope>
</reference>
<protein>
    <submittedName>
        <fullName evidence="2">Reverse transcriptase domain-containing protein</fullName>
    </submittedName>
</protein>
<dbReference type="CDD" id="cd00303">
    <property type="entry name" value="retropepsin_like"/>
    <property type="match status" value="1"/>
</dbReference>
<feature type="region of interest" description="Disordered" evidence="1">
    <location>
        <begin position="235"/>
        <end position="256"/>
    </location>
</feature>
<evidence type="ECO:0000313" key="2">
    <source>
        <dbReference type="EMBL" id="GEU70769.1"/>
    </source>
</evidence>
<dbReference type="GO" id="GO:0003964">
    <property type="term" value="F:RNA-directed DNA polymerase activity"/>
    <property type="evidence" value="ECO:0007669"/>
    <property type="project" value="UniProtKB-KW"/>
</dbReference>
<gene>
    <name evidence="2" type="ORF">Tci_042747</name>
</gene>
<dbReference type="EMBL" id="BKCJ010006178">
    <property type="protein sequence ID" value="GEU70769.1"/>
    <property type="molecule type" value="Genomic_DNA"/>
</dbReference>
<dbReference type="Gene3D" id="2.40.70.10">
    <property type="entry name" value="Acid Proteases"/>
    <property type="match status" value="1"/>
</dbReference>